<dbReference type="EMBL" id="UPHU01000001">
    <property type="protein sequence ID" value="VBA48477.1"/>
    <property type="molecule type" value="Genomic_DNA"/>
</dbReference>
<dbReference type="Proteomes" id="UP000268285">
    <property type="component" value="Unassembled WGS sequence"/>
</dbReference>
<evidence type="ECO:0000313" key="2">
    <source>
        <dbReference type="EMBL" id="VBA48477.1"/>
    </source>
</evidence>
<name>A0A498QM82_9MYCO</name>
<organism evidence="2 3">
    <name type="scientific">Mycobacterium pseudokansasii</name>
    <dbReference type="NCBI Taxonomy" id="2341080"/>
    <lineage>
        <taxon>Bacteria</taxon>
        <taxon>Bacillati</taxon>
        <taxon>Actinomycetota</taxon>
        <taxon>Actinomycetes</taxon>
        <taxon>Mycobacteriales</taxon>
        <taxon>Mycobacteriaceae</taxon>
        <taxon>Mycobacterium</taxon>
    </lineage>
</organism>
<evidence type="ECO:0000313" key="3">
    <source>
        <dbReference type="Proteomes" id="UP000268285"/>
    </source>
</evidence>
<evidence type="ECO:0008006" key="4">
    <source>
        <dbReference type="Google" id="ProtNLM"/>
    </source>
</evidence>
<keyword evidence="1" id="KW-0812">Transmembrane</keyword>
<reference evidence="2 3" key="1">
    <citation type="submission" date="2018-09" db="EMBL/GenBank/DDBJ databases">
        <authorList>
            <person name="Tagini F."/>
        </authorList>
    </citation>
    <scope>NUCLEOTIDE SEQUENCE [LARGE SCALE GENOMIC DNA]</scope>
    <source>
        <strain evidence="2 3">MK142</strain>
    </source>
</reference>
<keyword evidence="3" id="KW-1185">Reference proteome</keyword>
<keyword evidence="1" id="KW-1133">Transmembrane helix</keyword>
<keyword evidence="1" id="KW-0472">Membrane</keyword>
<feature type="transmembrane region" description="Helical" evidence="1">
    <location>
        <begin position="157"/>
        <end position="175"/>
    </location>
</feature>
<sequence length="201" mass="20427">MPAALLSRSKGKMCAAGIETQVAIATNVTGWADGGPPSASPGLGEPTARQRCCDYAETVTFRAPTTVRSAGLIVVVQGTAALVTAAVLVARGLAGADQHVVNGLGTAVWFVLIGGGVLAGGSALVVGKRWGRGVAVFTQLLLLPVAWYLSVGSRQPAFGIPVAIVALTVLVLLFSPPTLRWVAGSDYRGPANATKPGPDSR</sequence>
<dbReference type="AlphaFoldDB" id="A0A498QM82"/>
<gene>
    <name evidence="2" type="ORF">LAUMK142_01374</name>
</gene>
<feature type="transmembrane region" description="Helical" evidence="1">
    <location>
        <begin position="133"/>
        <end position="151"/>
    </location>
</feature>
<evidence type="ECO:0000256" key="1">
    <source>
        <dbReference type="SAM" id="Phobius"/>
    </source>
</evidence>
<feature type="transmembrane region" description="Helical" evidence="1">
    <location>
        <begin position="106"/>
        <end position="126"/>
    </location>
</feature>
<feature type="transmembrane region" description="Helical" evidence="1">
    <location>
        <begin position="70"/>
        <end position="94"/>
    </location>
</feature>
<protein>
    <recommendedName>
        <fullName evidence="4">Integral membrane protein</fullName>
    </recommendedName>
</protein>
<accession>A0A498QM82</accession>
<proteinExistence type="predicted"/>